<evidence type="ECO:0000313" key="3">
    <source>
        <dbReference type="Proteomes" id="UP000076079"/>
    </source>
</evidence>
<dbReference type="KEGG" id="abac:LuPra_03186"/>
<keyword evidence="3" id="KW-1185">Reference proteome</keyword>
<dbReference type="PATRIC" id="fig|1813736.3.peg.3388"/>
<feature type="region of interest" description="Disordered" evidence="1">
    <location>
        <begin position="1"/>
        <end position="29"/>
    </location>
</feature>
<dbReference type="InterPro" id="IPR001451">
    <property type="entry name" value="Hexapep"/>
</dbReference>
<dbReference type="PANTHER" id="PTHR13061">
    <property type="entry name" value="DYNACTIN SUBUNIT P25"/>
    <property type="match status" value="1"/>
</dbReference>
<dbReference type="SUPFAM" id="SSF51161">
    <property type="entry name" value="Trimeric LpxA-like enzymes"/>
    <property type="match status" value="1"/>
</dbReference>
<name>A0A143PQ64_LUTPR</name>
<reference evidence="2 3" key="1">
    <citation type="journal article" date="2016" name="Genome Announc.">
        <title>First Complete Genome Sequence of a Subdivision 6 Acidobacterium Strain.</title>
        <authorList>
            <person name="Huang S."/>
            <person name="Vieira S."/>
            <person name="Bunk B."/>
            <person name="Riedel T."/>
            <person name="Sproer C."/>
            <person name="Overmann J."/>
        </authorList>
    </citation>
    <scope>NUCLEOTIDE SEQUENCE [LARGE SCALE GENOMIC DNA]</scope>
    <source>
        <strain evidence="3">DSM 100886 HEG_-6_39</strain>
    </source>
</reference>
<reference evidence="3" key="2">
    <citation type="submission" date="2016-04" db="EMBL/GenBank/DDBJ databases">
        <title>First Complete Genome Sequence of a Subdivision 6 Acidobacterium.</title>
        <authorList>
            <person name="Huang S."/>
            <person name="Vieira S."/>
            <person name="Bunk B."/>
            <person name="Riedel T."/>
            <person name="Sproeer C."/>
            <person name="Overmann J."/>
        </authorList>
    </citation>
    <scope>NUCLEOTIDE SEQUENCE [LARGE SCALE GENOMIC DNA]</scope>
    <source>
        <strain evidence="3">DSM 100886 HEG_-6_39</strain>
    </source>
</reference>
<organism evidence="2 3">
    <name type="scientific">Luteitalea pratensis</name>
    <dbReference type="NCBI Taxonomy" id="1855912"/>
    <lineage>
        <taxon>Bacteria</taxon>
        <taxon>Pseudomonadati</taxon>
        <taxon>Acidobacteriota</taxon>
        <taxon>Vicinamibacteria</taxon>
        <taxon>Vicinamibacterales</taxon>
        <taxon>Vicinamibacteraceae</taxon>
        <taxon>Luteitalea</taxon>
    </lineage>
</organism>
<protein>
    <submittedName>
        <fullName evidence="2">Carnitine operon protein CaiE</fullName>
    </submittedName>
</protein>
<dbReference type="EMBL" id="CP015136">
    <property type="protein sequence ID" value="AMY09959.1"/>
    <property type="molecule type" value="Genomic_DNA"/>
</dbReference>
<dbReference type="InterPro" id="IPR050484">
    <property type="entry name" value="Transf_Hexapept/Carb_Anhydrase"/>
</dbReference>
<dbReference type="InterPro" id="IPR011004">
    <property type="entry name" value="Trimer_LpxA-like_sf"/>
</dbReference>
<dbReference type="Pfam" id="PF00132">
    <property type="entry name" value="Hexapep"/>
    <property type="match status" value="1"/>
</dbReference>
<dbReference type="AlphaFoldDB" id="A0A143PQ64"/>
<accession>A0A143PQ64</accession>
<proteinExistence type="predicted"/>
<evidence type="ECO:0000313" key="2">
    <source>
        <dbReference type="EMBL" id="AMY09959.1"/>
    </source>
</evidence>
<dbReference type="STRING" id="1855912.LuPra_03186"/>
<dbReference type="Proteomes" id="UP000076079">
    <property type="component" value="Chromosome"/>
</dbReference>
<sequence length="254" mass="27197">MVAARWPSGPDYVRPRDSPTLRCEHGRTPNVEGRTLASAHPSIVNPGIRSISASRHCAARYPASVIYNVKFMLRPFRGQWPQLDASVYVDQSAQVIGDVVIGPESSVWMNCVVRGDVHQIRIGARSNVQDGTVVHVMRGTHPTHIGDQVTIGHGALVHGCTIENRVLIGMGAIVLNGAVVGSDSIVAAGTLLTEGMVVPSRSLVMGAPGKVRRVLTDAEVASILDYSARYVGYRLDYMGEQPRPTGGQASEARG</sequence>
<feature type="compositionally biased region" description="Basic and acidic residues" evidence="1">
    <location>
        <begin position="13"/>
        <end position="27"/>
    </location>
</feature>
<evidence type="ECO:0000256" key="1">
    <source>
        <dbReference type="SAM" id="MobiDB-lite"/>
    </source>
</evidence>
<dbReference type="CDD" id="cd04645">
    <property type="entry name" value="LbH_gamma_CA_like"/>
    <property type="match status" value="1"/>
</dbReference>
<dbReference type="InterPro" id="IPR047324">
    <property type="entry name" value="LbH_gamma_CA-like"/>
</dbReference>
<dbReference type="PANTHER" id="PTHR13061:SF29">
    <property type="entry name" value="GAMMA CARBONIC ANHYDRASE-LIKE 1, MITOCHONDRIAL-RELATED"/>
    <property type="match status" value="1"/>
</dbReference>
<gene>
    <name evidence="2" type="ORF">LuPra_03186</name>
</gene>
<dbReference type="Gene3D" id="2.160.10.10">
    <property type="entry name" value="Hexapeptide repeat proteins"/>
    <property type="match status" value="1"/>
</dbReference>